<evidence type="ECO:0008006" key="3">
    <source>
        <dbReference type="Google" id="ProtNLM"/>
    </source>
</evidence>
<protein>
    <recommendedName>
        <fullName evidence="3">Ycf54</fullName>
    </recommendedName>
</protein>
<dbReference type="PANTHER" id="PTHR35319">
    <property type="match status" value="1"/>
</dbReference>
<dbReference type="Pfam" id="PF10674">
    <property type="entry name" value="Ycf54"/>
    <property type="match status" value="1"/>
</dbReference>
<dbReference type="InterPro" id="IPR019616">
    <property type="entry name" value="Ycf54"/>
</dbReference>
<evidence type="ECO:0000313" key="2">
    <source>
        <dbReference type="EMBL" id="ARW64892.1"/>
    </source>
</evidence>
<dbReference type="EMBL" id="MF101435">
    <property type="protein sequence ID" value="ARW64892.1"/>
    <property type="molecule type" value="Genomic_DNA"/>
</dbReference>
<comment type="similarity">
    <text evidence="1">Belongs to the ycf54 family.</text>
</comment>
<dbReference type="Gene3D" id="3.30.70.1860">
    <property type="entry name" value="Uncharacterised protein family Ycf54"/>
    <property type="match status" value="1"/>
</dbReference>
<dbReference type="PANTHER" id="PTHR35319:SF2">
    <property type="entry name" value="YCF54"/>
    <property type="match status" value="1"/>
</dbReference>
<organism evidence="2">
    <name type="scientific">Polysiphonia sertularioides</name>
    <dbReference type="NCBI Taxonomy" id="945028"/>
    <lineage>
        <taxon>Eukaryota</taxon>
        <taxon>Rhodophyta</taxon>
        <taxon>Florideophyceae</taxon>
        <taxon>Rhodymeniophycidae</taxon>
        <taxon>Ceramiales</taxon>
        <taxon>Rhodomelaceae</taxon>
        <taxon>Polysiphonioideae</taxon>
        <taxon>Polysiphonia</taxon>
    </lineage>
</organism>
<dbReference type="InterPro" id="IPR038409">
    <property type="entry name" value="Ycf54-like_sf"/>
</dbReference>
<accession>A0A1Z1MGB1</accession>
<dbReference type="AlphaFoldDB" id="A0A1Z1MGB1"/>
<keyword evidence="2" id="KW-0934">Plastid</keyword>
<sequence length="105" mass="12495">MYNYYFAIATKSFLLNQEPIEEILRERVNFYKNSGREIDFWFVLDPEFPHLIDKVNNLEKVRKPLAAIVSLDQEFIKWLKLRVVFIKVGNFKSSSIFLSSFNLNV</sequence>
<reference evidence="2" key="1">
    <citation type="journal article" date="2017" name="J. Phycol.">
        <title>Analysis of chloroplast genomes and a supermatrix inform reclassification of the Rhodomelaceae (Rhodophyta).</title>
        <authorList>
            <person name="Diaz-Tapia P."/>
            <person name="Maggs C.A."/>
            <person name="West J.A."/>
            <person name="Verbruggen H."/>
        </authorList>
    </citation>
    <scope>NUCLEOTIDE SEQUENCE</scope>
    <source>
        <strain evidence="2">PD0001</strain>
    </source>
</reference>
<gene>
    <name evidence="2" type="primary">ycf54</name>
</gene>
<geneLocation type="chloroplast" evidence="2"/>
<name>A0A1Z1MGB1_9FLOR</name>
<proteinExistence type="inferred from homology"/>
<evidence type="ECO:0000256" key="1">
    <source>
        <dbReference type="ARBA" id="ARBA00043978"/>
    </source>
</evidence>
<keyword evidence="2" id="KW-0150">Chloroplast</keyword>